<dbReference type="PANTHER" id="PTHR43292">
    <property type="entry name" value="ACYL-COA DEHYDROGENASE"/>
    <property type="match status" value="1"/>
</dbReference>
<dbReference type="PROSITE" id="PS00072">
    <property type="entry name" value="ACYL_COA_DH_1"/>
    <property type="match status" value="1"/>
</dbReference>
<dbReference type="InterPro" id="IPR013786">
    <property type="entry name" value="AcylCoA_DH/ox_N"/>
</dbReference>
<protein>
    <submittedName>
        <fullName evidence="7">Acyl-CoA dehydrogenase family protein</fullName>
    </submittedName>
</protein>
<evidence type="ECO:0000256" key="1">
    <source>
        <dbReference type="ARBA" id="ARBA00001974"/>
    </source>
</evidence>
<dbReference type="EMBL" id="JAMLDX010000009">
    <property type="protein sequence ID" value="MCP3731261.1"/>
    <property type="molecule type" value="Genomic_DNA"/>
</dbReference>
<dbReference type="Gene3D" id="1.20.140.10">
    <property type="entry name" value="Butyryl-CoA Dehydrogenase, subunit A, domain 3"/>
    <property type="match status" value="1"/>
</dbReference>
<dbReference type="PANTHER" id="PTHR43292:SF4">
    <property type="entry name" value="ACYL-COA DEHYDROGENASE FADE34"/>
    <property type="match status" value="1"/>
</dbReference>
<proteinExistence type="predicted"/>
<dbReference type="FunFam" id="2.40.110.10:FF:000011">
    <property type="entry name" value="Acyl-CoA dehydrogenase FadE34"/>
    <property type="match status" value="1"/>
</dbReference>
<dbReference type="InterPro" id="IPR006089">
    <property type="entry name" value="Acyl-CoA_DH_CS"/>
</dbReference>
<evidence type="ECO:0000259" key="6">
    <source>
        <dbReference type="Pfam" id="PF02771"/>
    </source>
</evidence>
<dbReference type="InterPro" id="IPR009100">
    <property type="entry name" value="AcylCoA_DH/oxidase_NM_dom_sf"/>
</dbReference>
<dbReference type="Gene3D" id="1.10.540.10">
    <property type="entry name" value="Acyl-CoA dehydrogenase/oxidase, N-terminal domain"/>
    <property type="match status" value="1"/>
</dbReference>
<dbReference type="Pfam" id="PF02771">
    <property type="entry name" value="Acyl-CoA_dh_N"/>
    <property type="match status" value="1"/>
</dbReference>
<keyword evidence="4" id="KW-0560">Oxidoreductase</keyword>
<keyword evidence="8" id="KW-1185">Reference proteome</keyword>
<dbReference type="Pfam" id="PF02770">
    <property type="entry name" value="Acyl-CoA_dh_M"/>
    <property type="match status" value="1"/>
</dbReference>
<dbReference type="Gene3D" id="2.40.110.10">
    <property type="entry name" value="Butyryl-CoA Dehydrogenase, subunit A, domain 2"/>
    <property type="match status" value="1"/>
</dbReference>
<dbReference type="GO" id="GO:0005886">
    <property type="term" value="C:plasma membrane"/>
    <property type="evidence" value="ECO:0007669"/>
    <property type="project" value="TreeGrafter"/>
</dbReference>
<sequence>MKTFPTEPIVWPDGAAALRAEVRGFLAEHHRHPDPVRRASSWAVPDAAFSRALGEAGYIGMTWPAEYGGHERSALERYIVLEELLAAGAPVGAHWIADRQTGPLLLRYGNEEQRRRWLPGMARGEVYACIGLSEPGAGSDLAAVRTSARREGDDWVINGQKVWTTNAHNAQLMIALVRSEAGSERNAGLSQFLIPMDAPGVTVRPIIDLTGGHDFNEVFLDDVRLPAAALVGVEGDGWKQVTAELSLERSGPERYISSLALLIELIAHAGPDAAEPVRSLIGRAAAQVSTLRLMSATVAARLAAGEDPALAATMVKDLGNSFEQALPHLVQASIEIDTADDTPLAAVLGYLLQVSPSFSLRGGTREILKGIIARGLGLR</sequence>
<evidence type="ECO:0000256" key="4">
    <source>
        <dbReference type="ARBA" id="ARBA00023002"/>
    </source>
</evidence>
<keyword evidence="3" id="KW-0274">FAD</keyword>
<evidence type="ECO:0000313" key="8">
    <source>
        <dbReference type="Proteomes" id="UP001139451"/>
    </source>
</evidence>
<name>A0A9X2KMA4_9SPHN</name>
<accession>A0A9X2KMA4</accession>
<evidence type="ECO:0000256" key="3">
    <source>
        <dbReference type="ARBA" id="ARBA00022827"/>
    </source>
</evidence>
<dbReference type="SUPFAM" id="SSF56645">
    <property type="entry name" value="Acyl-CoA dehydrogenase NM domain-like"/>
    <property type="match status" value="1"/>
</dbReference>
<gene>
    <name evidence="7" type="ORF">M9978_12570</name>
</gene>
<dbReference type="InterPro" id="IPR037069">
    <property type="entry name" value="AcylCoA_DH/ox_N_sf"/>
</dbReference>
<dbReference type="Proteomes" id="UP001139451">
    <property type="component" value="Unassembled WGS sequence"/>
</dbReference>
<organism evidence="7 8">
    <name type="scientific">Sphingomonas tagetis</name>
    <dbReference type="NCBI Taxonomy" id="2949092"/>
    <lineage>
        <taxon>Bacteria</taxon>
        <taxon>Pseudomonadati</taxon>
        <taxon>Pseudomonadota</taxon>
        <taxon>Alphaproteobacteria</taxon>
        <taxon>Sphingomonadales</taxon>
        <taxon>Sphingomonadaceae</taxon>
        <taxon>Sphingomonas</taxon>
    </lineage>
</organism>
<keyword evidence="2" id="KW-0285">Flavoprotein</keyword>
<dbReference type="InterPro" id="IPR052161">
    <property type="entry name" value="Mycobact_Acyl-CoA_DH"/>
</dbReference>
<dbReference type="RefSeq" id="WP_254293697.1">
    <property type="nucleotide sequence ID" value="NZ_JAMLDX010000009.1"/>
</dbReference>
<dbReference type="InterPro" id="IPR046373">
    <property type="entry name" value="Acyl-CoA_Oxase/DH_mid-dom_sf"/>
</dbReference>
<evidence type="ECO:0000259" key="5">
    <source>
        <dbReference type="Pfam" id="PF02770"/>
    </source>
</evidence>
<feature type="domain" description="Acyl-CoA oxidase/dehydrogenase middle" evidence="5">
    <location>
        <begin position="129"/>
        <end position="223"/>
    </location>
</feature>
<reference evidence="7" key="1">
    <citation type="submission" date="2022-05" db="EMBL/GenBank/DDBJ databases">
        <title>Sphingomonas sp. strain MG17 Genome sequencing and assembly.</title>
        <authorList>
            <person name="Kim I."/>
        </authorList>
    </citation>
    <scope>NUCLEOTIDE SEQUENCE</scope>
    <source>
        <strain evidence="7">MG17</strain>
    </source>
</reference>
<dbReference type="GO" id="GO:0003995">
    <property type="term" value="F:acyl-CoA dehydrogenase activity"/>
    <property type="evidence" value="ECO:0007669"/>
    <property type="project" value="InterPro"/>
</dbReference>
<comment type="caution">
    <text evidence="7">The sequence shown here is derived from an EMBL/GenBank/DDBJ whole genome shotgun (WGS) entry which is preliminary data.</text>
</comment>
<dbReference type="InterPro" id="IPR006091">
    <property type="entry name" value="Acyl-CoA_Oxase/DH_mid-dom"/>
</dbReference>
<dbReference type="GO" id="GO:0050660">
    <property type="term" value="F:flavin adenine dinucleotide binding"/>
    <property type="evidence" value="ECO:0007669"/>
    <property type="project" value="InterPro"/>
</dbReference>
<dbReference type="AlphaFoldDB" id="A0A9X2KMA4"/>
<comment type="cofactor">
    <cofactor evidence="1">
        <name>FAD</name>
        <dbReference type="ChEBI" id="CHEBI:57692"/>
    </cofactor>
</comment>
<evidence type="ECO:0000256" key="2">
    <source>
        <dbReference type="ARBA" id="ARBA00022630"/>
    </source>
</evidence>
<evidence type="ECO:0000313" key="7">
    <source>
        <dbReference type="EMBL" id="MCP3731261.1"/>
    </source>
</evidence>
<feature type="domain" description="Acyl-CoA dehydrogenase/oxidase N-terminal" evidence="6">
    <location>
        <begin position="16"/>
        <end position="125"/>
    </location>
</feature>